<dbReference type="Pfam" id="PF12787">
    <property type="entry name" value="EcsC"/>
    <property type="match status" value="1"/>
</dbReference>
<proteinExistence type="predicted"/>
<dbReference type="AlphaFoldDB" id="A0A7X9NPI5"/>
<name>A0A7X9NPI5_9BIFI</name>
<protein>
    <submittedName>
        <fullName evidence="1">EcsC family protein</fullName>
    </submittedName>
</protein>
<evidence type="ECO:0000313" key="2">
    <source>
        <dbReference type="Proteomes" id="UP000588369"/>
    </source>
</evidence>
<accession>A0A7X9NPI5</accession>
<organism evidence="1 2">
    <name type="scientific">Bifidobacterium thermophilum</name>
    <dbReference type="NCBI Taxonomy" id="33905"/>
    <lineage>
        <taxon>Bacteria</taxon>
        <taxon>Bacillati</taxon>
        <taxon>Actinomycetota</taxon>
        <taxon>Actinomycetes</taxon>
        <taxon>Bifidobacteriales</taxon>
        <taxon>Bifidobacteriaceae</taxon>
        <taxon>Bifidobacterium</taxon>
    </lineage>
</organism>
<evidence type="ECO:0000313" key="1">
    <source>
        <dbReference type="EMBL" id="NME61416.1"/>
    </source>
</evidence>
<comment type="caution">
    <text evidence="1">The sequence shown here is derived from an EMBL/GenBank/DDBJ whole genome shotgun (WGS) entry which is preliminary data.</text>
</comment>
<dbReference type="EMBL" id="JABAGI010000001">
    <property type="protein sequence ID" value="NME61416.1"/>
    <property type="molecule type" value="Genomic_DNA"/>
</dbReference>
<dbReference type="Proteomes" id="UP000588369">
    <property type="component" value="Unassembled WGS sequence"/>
</dbReference>
<sequence>MGELGNIVKQASAKMNQEQLLEILELCYGKAVDGIPRVDKSVDELVSDYSSRYPTARKAAEALVANHLVKCTASGVATSFGGVATLPLTVSANVVSVLYFQLRMIAAVAKLGGYDPKTDQVRTMAYVCLAGQSANEVLKSAGVQFGTRFTKASIMKVSGKTITKINRAVGFRLVTRMGKTGVINLHRLVPVVGGIIGGGVDLATTKIIADNAMKMFIAELPDPPAQA</sequence>
<dbReference type="InterPro" id="IPR024787">
    <property type="entry name" value="EcsC"/>
</dbReference>
<gene>
    <name evidence="1" type="ORF">HF844_01150</name>
</gene>
<reference evidence="1 2" key="1">
    <citation type="submission" date="2020-04" db="EMBL/GenBank/DDBJ databases">
        <authorList>
            <person name="Hitch T.C.A."/>
            <person name="Wylensek D."/>
            <person name="Clavel T."/>
        </authorList>
    </citation>
    <scope>NUCLEOTIDE SEQUENCE [LARGE SCALE GENOMIC DNA]</scope>
    <source>
        <strain evidence="1 2">BSM-130-P53-3C</strain>
    </source>
</reference>